<evidence type="ECO:0000256" key="1">
    <source>
        <dbReference type="SAM" id="SignalP"/>
    </source>
</evidence>
<keyword evidence="1" id="KW-0732">Signal</keyword>
<dbReference type="AlphaFoldDB" id="A0A2M4DJG8"/>
<sequence length="166" mass="18774">MRVLLLLLLLPFNQNLTTVTVVKIQVVHGGRGLVKGRVYVTVCSLRTNLPTERLTPCNAQSVFRSFPRVTSSFSGAEKKKIRERPHQQLTPSHGVGRWMESISKLCSTFFTPPFFFLFFFCTTPGQAHTFGATTYGSELLCHFFLTLLLVRRAFAPPYSLVHVPRI</sequence>
<dbReference type="EMBL" id="GGFL01013525">
    <property type="protein sequence ID" value="MBW77703.1"/>
    <property type="molecule type" value="Transcribed_RNA"/>
</dbReference>
<feature type="signal peptide" evidence="1">
    <location>
        <begin position="1"/>
        <end position="17"/>
    </location>
</feature>
<name>A0A2M4DJG8_ANODA</name>
<proteinExistence type="predicted"/>
<reference evidence="2" key="1">
    <citation type="submission" date="2018-01" db="EMBL/GenBank/DDBJ databases">
        <title>An insight into the sialome of Amazonian anophelines.</title>
        <authorList>
            <person name="Ribeiro J.M."/>
            <person name="Scarpassa V."/>
            <person name="Calvo E."/>
        </authorList>
    </citation>
    <scope>NUCLEOTIDE SEQUENCE</scope>
</reference>
<evidence type="ECO:0000313" key="2">
    <source>
        <dbReference type="EMBL" id="MBW77703.1"/>
    </source>
</evidence>
<accession>A0A2M4DJG8</accession>
<feature type="chain" id="PRO_5014617393" evidence="1">
    <location>
        <begin position="18"/>
        <end position="166"/>
    </location>
</feature>
<protein>
    <submittedName>
        <fullName evidence="2">Putative secreted protein</fullName>
    </submittedName>
</protein>
<organism evidence="2">
    <name type="scientific">Anopheles darlingi</name>
    <name type="common">Mosquito</name>
    <dbReference type="NCBI Taxonomy" id="43151"/>
    <lineage>
        <taxon>Eukaryota</taxon>
        <taxon>Metazoa</taxon>
        <taxon>Ecdysozoa</taxon>
        <taxon>Arthropoda</taxon>
        <taxon>Hexapoda</taxon>
        <taxon>Insecta</taxon>
        <taxon>Pterygota</taxon>
        <taxon>Neoptera</taxon>
        <taxon>Endopterygota</taxon>
        <taxon>Diptera</taxon>
        <taxon>Nematocera</taxon>
        <taxon>Culicoidea</taxon>
        <taxon>Culicidae</taxon>
        <taxon>Anophelinae</taxon>
        <taxon>Anopheles</taxon>
    </lineage>
</organism>